<dbReference type="AlphaFoldDB" id="A0A437KFD8"/>
<protein>
    <submittedName>
        <fullName evidence="9">DMT family transporter</fullName>
    </submittedName>
</protein>
<dbReference type="PANTHER" id="PTHR32322">
    <property type="entry name" value="INNER MEMBRANE TRANSPORTER"/>
    <property type="match status" value="1"/>
</dbReference>
<feature type="transmembrane region" description="Helical" evidence="7">
    <location>
        <begin position="187"/>
        <end position="206"/>
    </location>
</feature>
<keyword evidence="10" id="KW-1185">Reference proteome</keyword>
<feature type="transmembrane region" description="Helical" evidence="7">
    <location>
        <begin position="95"/>
        <end position="115"/>
    </location>
</feature>
<dbReference type="Pfam" id="PF00892">
    <property type="entry name" value="EamA"/>
    <property type="match status" value="2"/>
</dbReference>
<evidence type="ECO:0000313" key="9">
    <source>
        <dbReference type="EMBL" id="RVT67001.1"/>
    </source>
</evidence>
<dbReference type="SUPFAM" id="SSF103481">
    <property type="entry name" value="Multidrug resistance efflux transporter EmrE"/>
    <property type="match status" value="2"/>
</dbReference>
<feature type="transmembrane region" description="Helical" evidence="7">
    <location>
        <begin position="146"/>
        <end position="166"/>
    </location>
</feature>
<sequence length="306" mass="33883">MRNFASNGHIAALVTILIWGTTFISTKLLLIDFTPIEILFFRFVLGFVVLLIIFPYRMKLQHKKHELLFICAGLCGVTLYYLLENIALTMTLASNVGVISGMVPFSTALLTMLFLKDESLKGNFFAGFAMAMMGIFLISYNGTANFQINPLGDILAIAATVVWAAYSVLTKKISSYGYHTIQTTRKVFLYGLILMLPALFLSDFKLGLNRFTSPVNLFNFLFLGIGASALCFVTWNMAVSKLGAIKTSVYIYMVPVITVVTSMIVLKEQLTKLSALGILLTLAGLVVSEAKLNFKKKGRLESRMVK</sequence>
<feature type="transmembrane region" description="Helical" evidence="7">
    <location>
        <begin position="249"/>
        <end position="267"/>
    </location>
</feature>
<dbReference type="Proteomes" id="UP000288024">
    <property type="component" value="Unassembled WGS sequence"/>
</dbReference>
<evidence type="ECO:0000256" key="3">
    <source>
        <dbReference type="ARBA" id="ARBA00022475"/>
    </source>
</evidence>
<name>A0A437KFD8_9BACI</name>
<feature type="transmembrane region" description="Helical" evidence="7">
    <location>
        <begin position="122"/>
        <end position="140"/>
    </location>
</feature>
<keyword evidence="4 7" id="KW-0812">Transmembrane</keyword>
<accession>A0A437KFD8</accession>
<feature type="transmembrane region" description="Helical" evidence="7">
    <location>
        <begin position="36"/>
        <end position="54"/>
    </location>
</feature>
<evidence type="ECO:0000256" key="2">
    <source>
        <dbReference type="ARBA" id="ARBA00007362"/>
    </source>
</evidence>
<comment type="similarity">
    <text evidence="2">Belongs to the EamA transporter family.</text>
</comment>
<evidence type="ECO:0000256" key="5">
    <source>
        <dbReference type="ARBA" id="ARBA00022989"/>
    </source>
</evidence>
<evidence type="ECO:0000313" key="10">
    <source>
        <dbReference type="Proteomes" id="UP000288024"/>
    </source>
</evidence>
<evidence type="ECO:0000256" key="6">
    <source>
        <dbReference type="ARBA" id="ARBA00023136"/>
    </source>
</evidence>
<evidence type="ECO:0000256" key="4">
    <source>
        <dbReference type="ARBA" id="ARBA00022692"/>
    </source>
</evidence>
<dbReference type="EMBL" id="RZTZ01000001">
    <property type="protein sequence ID" value="RVT67001.1"/>
    <property type="molecule type" value="Genomic_DNA"/>
</dbReference>
<feature type="transmembrane region" description="Helical" evidence="7">
    <location>
        <begin position="273"/>
        <end position="294"/>
    </location>
</feature>
<comment type="subcellular location">
    <subcellularLocation>
        <location evidence="1">Cell membrane</location>
        <topology evidence="1">Multi-pass membrane protein</topology>
    </subcellularLocation>
</comment>
<evidence type="ECO:0000256" key="1">
    <source>
        <dbReference type="ARBA" id="ARBA00004651"/>
    </source>
</evidence>
<organism evidence="9 10">
    <name type="scientific">Niallia taxi</name>
    <dbReference type="NCBI Taxonomy" id="2499688"/>
    <lineage>
        <taxon>Bacteria</taxon>
        <taxon>Bacillati</taxon>
        <taxon>Bacillota</taxon>
        <taxon>Bacilli</taxon>
        <taxon>Bacillales</taxon>
        <taxon>Bacillaceae</taxon>
        <taxon>Niallia</taxon>
    </lineage>
</organism>
<feature type="domain" description="EamA" evidence="8">
    <location>
        <begin position="151"/>
        <end position="287"/>
    </location>
</feature>
<evidence type="ECO:0000256" key="7">
    <source>
        <dbReference type="SAM" id="Phobius"/>
    </source>
</evidence>
<dbReference type="GO" id="GO:0005886">
    <property type="term" value="C:plasma membrane"/>
    <property type="evidence" value="ECO:0007669"/>
    <property type="project" value="UniProtKB-SubCell"/>
</dbReference>
<feature type="transmembrane region" description="Helical" evidence="7">
    <location>
        <begin position="218"/>
        <end position="237"/>
    </location>
</feature>
<keyword evidence="5 7" id="KW-1133">Transmembrane helix</keyword>
<dbReference type="RefSeq" id="WP_127734394.1">
    <property type="nucleotide sequence ID" value="NZ_CP196002.1"/>
</dbReference>
<dbReference type="InterPro" id="IPR050638">
    <property type="entry name" value="AA-Vitamin_Transporters"/>
</dbReference>
<reference evidence="9 10" key="1">
    <citation type="submission" date="2019-01" db="EMBL/GenBank/DDBJ databases">
        <title>Bacillus sp. M5HDSG1-1, whole genome shotgun sequence.</title>
        <authorList>
            <person name="Tuo L."/>
        </authorList>
    </citation>
    <scope>NUCLEOTIDE SEQUENCE [LARGE SCALE GENOMIC DNA]</scope>
    <source>
        <strain evidence="9 10">M5HDSG1-1</strain>
    </source>
</reference>
<gene>
    <name evidence="9" type="ORF">EM808_00545</name>
</gene>
<dbReference type="InterPro" id="IPR037185">
    <property type="entry name" value="EmrE-like"/>
</dbReference>
<proteinExistence type="inferred from homology"/>
<dbReference type="PANTHER" id="PTHR32322:SF18">
    <property type="entry name" value="S-ADENOSYLMETHIONINE_S-ADENOSYLHOMOCYSTEINE TRANSPORTER"/>
    <property type="match status" value="1"/>
</dbReference>
<keyword evidence="6 7" id="KW-0472">Membrane</keyword>
<comment type="caution">
    <text evidence="9">The sequence shown here is derived from an EMBL/GenBank/DDBJ whole genome shotgun (WGS) entry which is preliminary data.</text>
</comment>
<keyword evidence="3" id="KW-1003">Cell membrane</keyword>
<feature type="transmembrane region" description="Helical" evidence="7">
    <location>
        <begin position="66"/>
        <end position="83"/>
    </location>
</feature>
<feature type="domain" description="EamA" evidence="8">
    <location>
        <begin position="8"/>
        <end position="139"/>
    </location>
</feature>
<evidence type="ECO:0000259" key="8">
    <source>
        <dbReference type="Pfam" id="PF00892"/>
    </source>
</evidence>
<dbReference type="GeneID" id="87619411"/>
<feature type="transmembrane region" description="Helical" evidence="7">
    <location>
        <begin position="12"/>
        <end position="30"/>
    </location>
</feature>
<dbReference type="InterPro" id="IPR000620">
    <property type="entry name" value="EamA_dom"/>
</dbReference>